<dbReference type="InterPro" id="IPR011993">
    <property type="entry name" value="PH-like_dom_sf"/>
</dbReference>
<dbReference type="InterPro" id="IPR000904">
    <property type="entry name" value="Sec7_dom"/>
</dbReference>
<dbReference type="PANTHER" id="PTHR10663:SF338">
    <property type="entry name" value="PH AND SEC7 DOMAIN-CONTAINING PROTEIN 4"/>
    <property type="match status" value="1"/>
</dbReference>
<sequence>MLLMEEENLCTSLPDVIDPVLQQPQQDSWTSINHEYINGEQESIELGVTELQINQEHDTDHLNPSPKTGRETPEEAEQWEQVIWPVGPMTCTSPKLSFATVQWDMPDPSTETLSVMTDSSSTSEADSAAVTSLDTTSPPLHQFQDINAVVYMREGKGEEDGFDSWLLNSLEWTGTSSEPCDAADVQEPPTQEREDSTHELLDCNNEIALRTDSDEEEGLLGTSYPETANLIDILEENEVSEDEADSFVDLKLEEEQEEPSVLLTGQGESEEEQTSSNVVEKEEEGEGEEEQIKVPCAEESEETKAVSCLSAVELPSGPVQADDTGPTINPDNLINLQHLGTGEDVEIVERLYEDPTFQTEEPEMCEDVDQNGDSEQSEAADDSEEPSIQAADNVERIENLPEIVELTEETSCFEQRDSDQTSQDIEDEDVQPEHAESEQLVMAKEPEQIRAEVIQDSEQSGLSQRLEQSPEMEVTEESTQLENADLPEDSTQSEQTVCVEAEDPGVAEQQEQTEPFEQNEQTPQTTDLSQPTLSEQLVQPETDESEITEHLSPESEVTQQTAEAEFTEVDKQAGTSHQGEEVGGAEDRSRQTVVANGEQTKSPETAVPPINGEEVNRKMACRLAERLFKLDGIQRVDVVKHIDKDNDFSRAVGEEYLKLFDFTGESLDHALRSFLKVVLLIGETQERERVLQHFACRFHQCNPECFTSSEPVLALTCALMLLNTDLHGQNVGKAMSLSKFVSNLNGMNEEDNFNKDLLKSLYNSIKSEPLEWAVDEEELKNSVLVDEDAKEDAPLRSRANPFQDVPHDKTAPVVKQGFLQRKLHADIDGKRTPWGKRSWKTFYGVLRGMVLYLQKPTNEEVVSVHHSLADQAADYTKKPHVFRLQTADWRVFLFQASSKVEMYSWISRINLVSALHSSPPFPAAVGSQRRFFRPILPSSQSAQTLEHQLQSHARMLESFEADLSYLQQNLPEGKKAKAKELEEHRVKAEYLHHEMCRYKIYIEGLEAWKRVKKTGRLSIADLNLFDKAVCADSVGKEEEDEGGLKKSHSSPSLDLEMAPSTVIKVRRNISERRTYRRTIIPQWVKEA</sequence>
<evidence type="ECO:0000259" key="7">
    <source>
        <dbReference type="PROSITE" id="PS50190"/>
    </source>
</evidence>
<dbReference type="GO" id="GO:0032012">
    <property type="term" value="P:regulation of ARF protein signal transduction"/>
    <property type="evidence" value="ECO:0007669"/>
    <property type="project" value="InterPro"/>
</dbReference>
<feature type="compositionally biased region" description="Polar residues" evidence="5">
    <location>
        <begin position="591"/>
        <end position="603"/>
    </location>
</feature>
<protein>
    <recommendedName>
        <fullName evidence="10">SEC7 domain-containing protein</fullName>
    </recommendedName>
</protein>
<dbReference type="FunFam" id="2.30.29.30:FF:000267">
    <property type="entry name" value="PH and SEC7 domain-containing protein 4"/>
    <property type="match status" value="1"/>
</dbReference>
<feature type="region of interest" description="Disordered" evidence="5">
    <location>
        <begin position="55"/>
        <end position="75"/>
    </location>
</feature>
<feature type="compositionally biased region" description="Polar residues" evidence="5">
    <location>
        <begin position="509"/>
        <end position="539"/>
    </location>
</feature>
<evidence type="ECO:0000256" key="2">
    <source>
        <dbReference type="ARBA" id="ARBA00022475"/>
    </source>
</evidence>
<keyword evidence="9" id="KW-1185">Reference proteome</keyword>
<feature type="region of interest" description="Disordered" evidence="5">
    <location>
        <begin position="111"/>
        <end position="136"/>
    </location>
</feature>
<dbReference type="AlphaFoldDB" id="A0A5J5CVH7"/>
<name>A0A5J5CVH7_9PERO</name>
<keyword evidence="2" id="KW-1003">Cell membrane</keyword>
<dbReference type="PANTHER" id="PTHR10663">
    <property type="entry name" value="GUANYL-NUCLEOTIDE EXCHANGE FACTOR"/>
    <property type="match status" value="1"/>
</dbReference>
<gene>
    <name evidence="8" type="ORF">FQN60_008345</name>
</gene>
<comment type="subcellular location">
    <subcellularLocation>
        <location evidence="1">Cell projection</location>
        <location evidence="1">Ruffle membrane</location>
    </subcellularLocation>
</comment>
<feature type="compositionally biased region" description="Acidic residues" evidence="5">
    <location>
        <begin position="360"/>
        <end position="385"/>
    </location>
</feature>
<comment type="caution">
    <text evidence="8">The sequence shown here is derived from an EMBL/GenBank/DDBJ whole genome shotgun (WGS) entry which is preliminary data.</text>
</comment>
<feature type="region of interest" description="Disordered" evidence="5">
    <location>
        <begin position="252"/>
        <end position="300"/>
    </location>
</feature>
<evidence type="ECO:0000313" key="8">
    <source>
        <dbReference type="EMBL" id="KAA8584560.1"/>
    </source>
</evidence>
<dbReference type="CDD" id="cd13295">
    <property type="entry name" value="PH_EFA6"/>
    <property type="match status" value="1"/>
</dbReference>
<keyword evidence="3" id="KW-0344">Guanine-nucleotide releasing factor</keyword>
<feature type="domain" description="SEC7" evidence="7">
    <location>
        <begin position="581"/>
        <end position="768"/>
    </location>
</feature>
<dbReference type="CDD" id="cd00171">
    <property type="entry name" value="Sec7"/>
    <property type="match status" value="1"/>
</dbReference>
<feature type="region of interest" description="Disordered" evidence="5">
    <location>
        <begin position="177"/>
        <end position="201"/>
    </location>
</feature>
<feature type="region of interest" description="Disordered" evidence="5">
    <location>
        <begin position="352"/>
        <end position="610"/>
    </location>
</feature>
<dbReference type="Pfam" id="PF01369">
    <property type="entry name" value="Sec7"/>
    <property type="match status" value="1"/>
</dbReference>
<dbReference type="InterPro" id="IPR023394">
    <property type="entry name" value="Sec7_C_sf"/>
</dbReference>
<dbReference type="EMBL" id="VOFY01000016">
    <property type="protein sequence ID" value="KAA8584560.1"/>
    <property type="molecule type" value="Genomic_DNA"/>
</dbReference>
<evidence type="ECO:0000256" key="5">
    <source>
        <dbReference type="SAM" id="MobiDB-lite"/>
    </source>
</evidence>
<dbReference type="PROSITE" id="PS50190">
    <property type="entry name" value="SEC7"/>
    <property type="match status" value="1"/>
</dbReference>
<dbReference type="Proteomes" id="UP000327493">
    <property type="component" value="Chromosome 16"/>
</dbReference>
<dbReference type="SMART" id="SM00222">
    <property type="entry name" value="Sec7"/>
    <property type="match status" value="1"/>
</dbReference>
<feature type="domain" description="PH" evidence="6">
    <location>
        <begin position="812"/>
        <end position="914"/>
    </location>
</feature>
<feature type="compositionally biased region" description="Polar residues" evidence="5">
    <location>
        <begin position="456"/>
        <end position="467"/>
    </location>
</feature>
<dbReference type="Gene3D" id="1.10.1000.11">
    <property type="entry name" value="Arf Nucleotide-binding Site Opener,domain 2"/>
    <property type="match status" value="1"/>
</dbReference>
<evidence type="ECO:0000313" key="9">
    <source>
        <dbReference type="Proteomes" id="UP000327493"/>
    </source>
</evidence>
<dbReference type="SUPFAM" id="SSF48425">
    <property type="entry name" value="Sec7 domain"/>
    <property type="match status" value="1"/>
</dbReference>
<dbReference type="Gene3D" id="2.30.29.30">
    <property type="entry name" value="Pleckstrin-homology domain (PH domain)/Phosphotyrosine-binding domain (PTB)"/>
    <property type="match status" value="1"/>
</dbReference>
<proteinExistence type="predicted"/>
<reference evidence="8 9" key="1">
    <citation type="submission" date="2019-08" db="EMBL/GenBank/DDBJ databases">
        <title>A chromosome-level genome assembly, high-density linkage maps, and genome scans reveal the genomic architecture of hybrid incompatibilities underlying speciation via character displacement in darters (Percidae: Etheostominae).</title>
        <authorList>
            <person name="Moran R.L."/>
            <person name="Catchen J.M."/>
            <person name="Fuller R.C."/>
        </authorList>
    </citation>
    <scope>NUCLEOTIDE SEQUENCE [LARGE SCALE GENOMIC DNA]</scope>
    <source>
        <strain evidence="8">EspeVRDwgs_2016</strain>
        <tissue evidence="8">Muscle</tissue>
    </source>
</reference>
<dbReference type="InterPro" id="IPR001849">
    <property type="entry name" value="PH_domain"/>
</dbReference>
<feature type="compositionally biased region" description="Basic and acidic residues" evidence="5">
    <location>
        <begin position="190"/>
        <end position="201"/>
    </location>
</feature>
<accession>A0A5J5CVH7</accession>
<dbReference type="PROSITE" id="PS50003">
    <property type="entry name" value="PH_DOMAIN"/>
    <property type="match status" value="1"/>
</dbReference>
<dbReference type="Pfam" id="PF15410">
    <property type="entry name" value="PH_9"/>
    <property type="match status" value="1"/>
</dbReference>
<organism evidence="8 9">
    <name type="scientific">Etheostoma spectabile</name>
    <name type="common">orangethroat darter</name>
    <dbReference type="NCBI Taxonomy" id="54343"/>
    <lineage>
        <taxon>Eukaryota</taxon>
        <taxon>Metazoa</taxon>
        <taxon>Chordata</taxon>
        <taxon>Craniata</taxon>
        <taxon>Vertebrata</taxon>
        <taxon>Euteleostomi</taxon>
        <taxon>Actinopterygii</taxon>
        <taxon>Neopterygii</taxon>
        <taxon>Teleostei</taxon>
        <taxon>Neoteleostei</taxon>
        <taxon>Acanthomorphata</taxon>
        <taxon>Eupercaria</taxon>
        <taxon>Perciformes</taxon>
        <taxon>Percoidei</taxon>
        <taxon>Percidae</taxon>
        <taxon>Etheostomatinae</taxon>
        <taxon>Etheostoma</taxon>
    </lineage>
</organism>
<evidence type="ECO:0000256" key="3">
    <source>
        <dbReference type="ARBA" id="ARBA00022658"/>
    </source>
</evidence>
<dbReference type="GO" id="GO:0005085">
    <property type="term" value="F:guanyl-nucleotide exchange factor activity"/>
    <property type="evidence" value="ECO:0007669"/>
    <property type="project" value="UniProtKB-KW"/>
</dbReference>
<dbReference type="GO" id="GO:0032587">
    <property type="term" value="C:ruffle membrane"/>
    <property type="evidence" value="ECO:0007669"/>
    <property type="project" value="UniProtKB-SubCell"/>
</dbReference>
<evidence type="ECO:0000256" key="4">
    <source>
        <dbReference type="ARBA" id="ARBA00023136"/>
    </source>
</evidence>
<evidence type="ECO:0000256" key="1">
    <source>
        <dbReference type="ARBA" id="ARBA00004632"/>
    </source>
</evidence>
<dbReference type="InterPro" id="IPR041681">
    <property type="entry name" value="PH_9"/>
</dbReference>
<evidence type="ECO:0000259" key="6">
    <source>
        <dbReference type="PROSITE" id="PS50003"/>
    </source>
</evidence>
<feature type="compositionally biased region" description="Low complexity" evidence="5">
    <location>
        <begin position="117"/>
        <end position="132"/>
    </location>
</feature>
<dbReference type="SUPFAM" id="SSF50729">
    <property type="entry name" value="PH domain-like"/>
    <property type="match status" value="1"/>
</dbReference>
<dbReference type="SMART" id="SM00233">
    <property type="entry name" value="PH"/>
    <property type="match status" value="1"/>
</dbReference>
<keyword evidence="4" id="KW-0472">Membrane</keyword>
<evidence type="ECO:0008006" key="10">
    <source>
        <dbReference type="Google" id="ProtNLM"/>
    </source>
</evidence>
<dbReference type="InterPro" id="IPR035999">
    <property type="entry name" value="Sec7_dom_sf"/>
</dbReference>